<reference evidence="1" key="1">
    <citation type="journal article" date="2014" name="Front. Microbiol.">
        <title>High frequency of phylogenetically diverse reductive dehalogenase-homologous genes in deep subseafloor sedimentary metagenomes.</title>
        <authorList>
            <person name="Kawai M."/>
            <person name="Futagami T."/>
            <person name="Toyoda A."/>
            <person name="Takaki Y."/>
            <person name="Nishi S."/>
            <person name="Hori S."/>
            <person name="Arai W."/>
            <person name="Tsubouchi T."/>
            <person name="Morono Y."/>
            <person name="Uchiyama I."/>
            <person name="Ito T."/>
            <person name="Fujiyama A."/>
            <person name="Inagaki F."/>
            <person name="Takami H."/>
        </authorList>
    </citation>
    <scope>NUCLEOTIDE SEQUENCE</scope>
    <source>
        <strain evidence="1">Expedition CK06-06</strain>
    </source>
</reference>
<name>X1Q0P3_9ZZZZ</name>
<sequence>MFFTHADAELRRLAEDWKKKQLEEYKKETKGIYDATKDFK</sequence>
<evidence type="ECO:0000313" key="1">
    <source>
        <dbReference type="EMBL" id="GAI61778.1"/>
    </source>
</evidence>
<accession>X1Q0P3</accession>
<dbReference type="AlphaFoldDB" id="X1Q0P3"/>
<comment type="caution">
    <text evidence="1">The sequence shown here is derived from an EMBL/GenBank/DDBJ whole genome shotgun (WGS) entry which is preliminary data.</text>
</comment>
<gene>
    <name evidence="1" type="ORF">S12H4_05031</name>
</gene>
<protein>
    <submittedName>
        <fullName evidence="1">Uncharacterized protein</fullName>
    </submittedName>
</protein>
<dbReference type="EMBL" id="BARW01001622">
    <property type="protein sequence ID" value="GAI61778.1"/>
    <property type="molecule type" value="Genomic_DNA"/>
</dbReference>
<proteinExistence type="predicted"/>
<organism evidence="1">
    <name type="scientific">marine sediment metagenome</name>
    <dbReference type="NCBI Taxonomy" id="412755"/>
    <lineage>
        <taxon>unclassified sequences</taxon>
        <taxon>metagenomes</taxon>
        <taxon>ecological metagenomes</taxon>
    </lineage>
</organism>